<feature type="compositionally biased region" description="Basic and acidic residues" evidence="1">
    <location>
        <begin position="65"/>
        <end position="81"/>
    </location>
</feature>
<evidence type="ECO:0000313" key="4">
    <source>
        <dbReference type="Proteomes" id="UP000030686"/>
    </source>
</evidence>
<keyword evidence="2" id="KW-0812">Transmembrane</keyword>
<sequence>MISMSEAFYQGRRPMKGRSIALLSVFGVIGGTALMFRFLAPQPGTLNTSKEVATYRGGESEQTDQGDKFGRTAHPPRKEYPVSRPKF</sequence>
<dbReference type="EMBL" id="HG792016">
    <property type="protein sequence ID" value="CDM31492.1"/>
    <property type="molecule type" value="Genomic_DNA"/>
</dbReference>
<feature type="region of interest" description="Disordered" evidence="1">
    <location>
        <begin position="49"/>
        <end position="87"/>
    </location>
</feature>
<reference evidence="3" key="1">
    <citation type="journal article" date="2014" name="Nat. Commun.">
        <title>Multiple recent horizontal transfers of a large genomic region in cheese making fungi.</title>
        <authorList>
            <person name="Cheeseman K."/>
            <person name="Ropars J."/>
            <person name="Renault P."/>
            <person name="Dupont J."/>
            <person name="Gouzy J."/>
            <person name="Branca A."/>
            <person name="Abraham A.L."/>
            <person name="Ceppi M."/>
            <person name="Conseiller E."/>
            <person name="Debuchy R."/>
            <person name="Malagnac F."/>
            <person name="Goarin A."/>
            <person name="Silar P."/>
            <person name="Lacoste S."/>
            <person name="Sallet E."/>
            <person name="Bensimon A."/>
            <person name="Giraud T."/>
            <person name="Brygoo Y."/>
        </authorList>
    </citation>
    <scope>NUCLEOTIDE SEQUENCE [LARGE SCALE GENOMIC DNA]</scope>
    <source>
        <strain evidence="3">FM164</strain>
    </source>
</reference>
<dbReference type="OrthoDB" id="4480828at2759"/>
<evidence type="ECO:0000256" key="1">
    <source>
        <dbReference type="SAM" id="MobiDB-lite"/>
    </source>
</evidence>
<name>W6QPH7_PENRF</name>
<evidence type="ECO:0000313" key="3">
    <source>
        <dbReference type="EMBL" id="CDM31492.1"/>
    </source>
</evidence>
<gene>
    <name evidence="3" type="ORF">PROQFM164_S02g001642</name>
</gene>
<organism evidence="3 4">
    <name type="scientific">Penicillium roqueforti (strain FM164)</name>
    <dbReference type="NCBI Taxonomy" id="1365484"/>
    <lineage>
        <taxon>Eukaryota</taxon>
        <taxon>Fungi</taxon>
        <taxon>Dikarya</taxon>
        <taxon>Ascomycota</taxon>
        <taxon>Pezizomycotina</taxon>
        <taxon>Eurotiomycetes</taxon>
        <taxon>Eurotiomycetidae</taxon>
        <taxon>Eurotiales</taxon>
        <taxon>Aspergillaceae</taxon>
        <taxon>Penicillium</taxon>
    </lineage>
</organism>
<feature type="transmembrane region" description="Helical" evidence="2">
    <location>
        <begin position="20"/>
        <end position="40"/>
    </location>
</feature>
<protein>
    <submittedName>
        <fullName evidence="3">Genomic scaffold, ProqFM164S02</fullName>
    </submittedName>
</protein>
<evidence type="ECO:0000256" key="2">
    <source>
        <dbReference type="SAM" id="Phobius"/>
    </source>
</evidence>
<keyword evidence="2" id="KW-0472">Membrane</keyword>
<keyword evidence="2" id="KW-1133">Transmembrane helix</keyword>
<dbReference type="OMA" id="QGRKPMK"/>
<proteinExistence type="predicted"/>
<accession>W6QPH7</accession>
<dbReference type="AlphaFoldDB" id="W6QPH7"/>
<keyword evidence="4" id="KW-1185">Reference proteome</keyword>
<dbReference type="Proteomes" id="UP000030686">
    <property type="component" value="Unassembled WGS sequence"/>
</dbReference>